<dbReference type="PROSITE" id="PS50871">
    <property type="entry name" value="C1Q"/>
    <property type="match status" value="1"/>
</dbReference>
<proteinExistence type="predicted"/>
<dbReference type="PANTHER" id="PTHR15427">
    <property type="entry name" value="EMILIN ELASTIN MICROFIBRIL INTERFACE-LOCATED PROTEIN ELASTIN MICROFIBRIL INTERFACER"/>
    <property type="match status" value="1"/>
</dbReference>
<evidence type="ECO:0000256" key="4">
    <source>
        <dbReference type="ARBA" id="ARBA00022729"/>
    </source>
</evidence>
<feature type="chain" id="PRO_5021751071" description="EMI domain-containing protein" evidence="9">
    <location>
        <begin position="24"/>
        <end position="1072"/>
    </location>
</feature>
<sequence>MHSQTHLFALKLALLIVISFTHGYPQSLFQGSAYSGAIHRHRNKNWCAFIVQKNVSCAVQGSVESHVEPEAVRCPEHQRDCEPQMIYRTKFKPTYKIAYKTVTELEWRCCPGYQGPDCREVKGSPDVLNKDQPPHPQHPLQNRGQTRPSQRAERRETGYFGNRQGAEKTRLLEEEVQRLTQTVLDLQVAMTGMAENLRTDLQEDTSKMLINLLNDRTAPDSARAGGTEESVVHLDGHQALKGHTHGEREMETLLAKLSDMTDALKNKDVALEELRGTVTGHDSQIRMLMDSASHGLPVTSSSGQDIDVLQTYIDEKFDKLKKELAGNMEDEITKLKIACNDKIQSIQKTCEGKEDGYGSLTDLVHNKEAELRKEISELRLDLSMSDALVRTNRETSTGRAEKDYRDLRREIVRVSEAYRVLNARLDNELEHLSTVKMEDVLGSRLEDLEDRMNVTERNAETYCFYVEDKLSKEMRNEVAVLRQLLDQKLQAMQDQFTMLIEMSNNSFPGMSSSTFDGLQSEVNANKNLIRGLEDKLRTTGQMCSTNCKTNQPLDSQNPGLANLAKEVRLCRNGLDTLRSDFVTSIQKMSTLEDAVKTSPEKEFINAHIQDTRKTLNALTDDVGRLSGSMNGLRDTMGKFSQDLHILNSTCSPTGQVSSLSLLTETETFGHSLVEDLKDKLDALNTRVTTELSMCKITAIGVSEDVTAVDDRVKALEQICRKLDSGSNNISGELQRKVVQMNNTLVGHTGEITALQNSLLNFHSQLAGLAKQILKDHTSRDQGLPIRHERPVLPVPDVRAPTNPQRPYVPHIHIPLIIPHRPPPVPTGRPHVRQPIPPPQPPGIPRHPGQEPVVVTGQAGPPGFTRRVTIRRDQSSEDSRTPLRGFAGAPGHVPINPVLYRRPSPNVVQVPWNPAHQTPIATPVSQQNPVMEPFSFSAGLTQQSFSGEFGIIRFDQVLINDGGHYNPHTGIFTVPTEGRYLVTAVLTAPQGENVQAVLSVSNRSIQKLDTAGYRLTRDQCTCGGSASFSLIVPLRRGDTLALVRTAGTLAVSQSREMFSTFSAIYLYSPQNKR</sequence>
<protein>
    <recommendedName>
        <fullName evidence="14">EMI domain-containing protein</fullName>
    </recommendedName>
</protein>
<reference evidence="12 13" key="1">
    <citation type="journal article" date="2019" name="Sci. Data">
        <title>Hybrid genome assembly and annotation of Danionella translucida.</title>
        <authorList>
            <person name="Kadobianskyi M."/>
            <person name="Schulze L."/>
            <person name="Schuelke M."/>
            <person name="Judkewitz B."/>
        </authorList>
    </citation>
    <scope>NUCLEOTIDE SEQUENCE [LARGE SCALE GENOMIC DNA]</scope>
    <source>
        <strain evidence="12 13">Bolton</strain>
    </source>
</reference>
<dbReference type="PROSITE" id="PS51041">
    <property type="entry name" value="EMI"/>
    <property type="match status" value="1"/>
</dbReference>
<dbReference type="InterPro" id="IPR001073">
    <property type="entry name" value="C1q_dom"/>
</dbReference>
<evidence type="ECO:0000256" key="2">
    <source>
        <dbReference type="ARBA" id="ARBA00022525"/>
    </source>
</evidence>
<keyword evidence="2" id="KW-0964">Secreted</keyword>
<evidence type="ECO:0000256" key="9">
    <source>
        <dbReference type="SAM" id="SignalP"/>
    </source>
</evidence>
<dbReference type="Pfam" id="PF07546">
    <property type="entry name" value="EMI"/>
    <property type="match status" value="1"/>
</dbReference>
<evidence type="ECO:0000256" key="6">
    <source>
        <dbReference type="ARBA" id="ARBA00023157"/>
    </source>
</evidence>
<feature type="region of interest" description="Disordered" evidence="8">
    <location>
        <begin position="121"/>
        <end position="167"/>
    </location>
</feature>
<accession>A0A553QQW7</accession>
<evidence type="ECO:0000256" key="5">
    <source>
        <dbReference type="ARBA" id="ARBA00023054"/>
    </source>
</evidence>
<keyword evidence="13" id="KW-1185">Reference proteome</keyword>
<dbReference type="SMART" id="SM00110">
    <property type="entry name" value="C1Q"/>
    <property type="match status" value="1"/>
</dbReference>
<dbReference type="InterPro" id="IPR008983">
    <property type="entry name" value="Tumour_necrosis_fac-like_dom"/>
</dbReference>
<feature type="compositionally biased region" description="Polar residues" evidence="8">
    <location>
        <begin position="139"/>
        <end position="149"/>
    </location>
</feature>
<dbReference type="InterPro" id="IPR011489">
    <property type="entry name" value="EMI_domain"/>
</dbReference>
<evidence type="ECO:0008006" key="14">
    <source>
        <dbReference type="Google" id="ProtNLM"/>
    </source>
</evidence>
<evidence type="ECO:0000256" key="7">
    <source>
        <dbReference type="SAM" id="Coils"/>
    </source>
</evidence>
<feature type="domain" description="EMI" evidence="11">
    <location>
        <begin position="43"/>
        <end position="120"/>
    </location>
</feature>
<feature type="compositionally biased region" description="Basic and acidic residues" evidence="8">
    <location>
        <begin position="121"/>
        <end position="133"/>
    </location>
</feature>
<keyword evidence="4 9" id="KW-0732">Signal</keyword>
<comment type="caution">
    <text evidence="12">The sequence shown here is derived from an EMBL/GenBank/DDBJ whole genome shotgun (WGS) entry which is preliminary data.</text>
</comment>
<comment type="subcellular location">
    <subcellularLocation>
        <location evidence="1">Secreted</location>
        <location evidence="1">Extracellular space</location>
        <location evidence="1">Extracellular matrix</location>
    </subcellularLocation>
</comment>
<organism evidence="12 13">
    <name type="scientific">Danionella cerebrum</name>
    <dbReference type="NCBI Taxonomy" id="2873325"/>
    <lineage>
        <taxon>Eukaryota</taxon>
        <taxon>Metazoa</taxon>
        <taxon>Chordata</taxon>
        <taxon>Craniata</taxon>
        <taxon>Vertebrata</taxon>
        <taxon>Euteleostomi</taxon>
        <taxon>Actinopterygii</taxon>
        <taxon>Neopterygii</taxon>
        <taxon>Teleostei</taxon>
        <taxon>Ostariophysi</taxon>
        <taxon>Cypriniformes</taxon>
        <taxon>Danionidae</taxon>
        <taxon>Danioninae</taxon>
        <taxon>Danionella</taxon>
    </lineage>
</organism>
<dbReference type="EMBL" id="SRMA01025634">
    <property type="protein sequence ID" value="TRY92354.1"/>
    <property type="molecule type" value="Genomic_DNA"/>
</dbReference>
<dbReference type="Proteomes" id="UP000316079">
    <property type="component" value="Unassembled WGS sequence"/>
</dbReference>
<dbReference type="Gene3D" id="2.60.120.40">
    <property type="match status" value="1"/>
</dbReference>
<keyword evidence="3" id="KW-0272">Extracellular matrix</keyword>
<dbReference type="OrthoDB" id="8785214at2759"/>
<evidence type="ECO:0000256" key="1">
    <source>
        <dbReference type="ARBA" id="ARBA00004498"/>
    </source>
</evidence>
<evidence type="ECO:0000313" key="12">
    <source>
        <dbReference type="EMBL" id="TRY92354.1"/>
    </source>
</evidence>
<feature type="coiled-coil region" evidence="7">
    <location>
        <begin position="404"/>
        <end position="458"/>
    </location>
</feature>
<dbReference type="STRING" id="623744.A0A553QQW7"/>
<evidence type="ECO:0000313" key="13">
    <source>
        <dbReference type="Proteomes" id="UP000316079"/>
    </source>
</evidence>
<dbReference type="InterPro" id="IPR050392">
    <property type="entry name" value="Collagen/C1q_domain"/>
</dbReference>
<dbReference type="PRINTS" id="PR00007">
    <property type="entry name" value="COMPLEMNTC1Q"/>
</dbReference>
<keyword evidence="6" id="KW-1015">Disulfide bond</keyword>
<evidence type="ECO:0000259" key="11">
    <source>
        <dbReference type="PROSITE" id="PS51041"/>
    </source>
</evidence>
<dbReference type="Pfam" id="PF00386">
    <property type="entry name" value="C1q"/>
    <property type="match status" value="1"/>
</dbReference>
<evidence type="ECO:0000256" key="8">
    <source>
        <dbReference type="SAM" id="MobiDB-lite"/>
    </source>
</evidence>
<feature type="signal peptide" evidence="9">
    <location>
        <begin position="1"/>
        <end position="23"/>
    </location>
</feature>
<dbReference type="PANTHER" id="PTHR15427:SF36">
    <property type="entry name" value="EMILIN-2"/>
    <property type="match status" value="1"/>
</dbReference>
<gene>
    <name evidence="12" type="ORF">DNTS_013315</name>
</gene>
<evidence type="ECO:0000259" key="10">
    <source>
        <dbReference type="PROSITE" id="PS50871"/>
    </source>
</evidence>
<keyword evidence="5 7" id="KW-0175">Coiled coil</keyword>
<feature type="domain" description="C1q" evidence="10">
    <location>
        <begin position="928"/>
        <end position="1071"/>
    </location>
</feature>
<dbReference type="AlphaFoldDB" id="A0A553QQW7"/>
<name>A0A553QQW7_9TELE</name>
<dbReference type="SUPFAM" id="SSF49842">
    <property type="entry name" value="TNF-like"/>
    <property type="match status" value="1"/>
</dbReference>
<evidence type="ECO:0000256" key="3">
    <source>
        <dbReference type="ARBA" id="ARBA00022530"/>
    </source>
</evidence>